<gene>
    <name evidence="1" type="ORF">Cflav_PD5005</name>
</gene>
<organism evidence="1 2">
    <name type="scientific">Pedosphaera parvula (strain Ellin514)</name>
    <dbReference type="NCBI Taxonomy" id="320771"/>
    <lineage>
        <taxon>Bacteria</taxon>
        <taxon>Pseudomonadati</taxon>
        <taxon>Verrucomicrobiota</taxon>
        <taxon>Pedosphaerae</taxon>
        <taxon>Pedosphaerales</taxon>
        <taxon>Pedosphaeraceae</taxon>
        <taxon>Pedosphaera</taxon>
    </lineage>
</organism>
<keyword evidence="2" id="KW-1185">Reference proteome</keyword>
<dbReference type="PANTHER" id="PTHR45947:SF3">
    <property type="entry name" value="SULFOQUINOVOSYL TRANSFERASE SQD2"/>
    <property type="match status" value="1"/>
</dbReference>
<dbReference type="SUPFAM" id="SSF53756">
    <property type="entry name" value="UDP-Glycosyltransferase/glycogen phosphorylase"/>
    <property type="match status" value="1"/>
</dbReference>
<dbReference type="Pfam" id="PF13692">
    <property type="entry name" value="Glyco_trans_1_4"/>
    <property type="match status" value="1"/>
</dbReference>
<sequence>MMDFKGKQVRVLYSFPLKIGAGRICYTAWEQVEGLAAAGASVMTFPGVLHRPLSATVRVEPTLAWGKLRISYKYFGTKRACAWHDRIVAHRLKKMAGQVDIVHTWSLGARQTLITAAKLGIPTVLERPNAHTRFAYEVVQKECERIGVPLPPDHEHAYNADTLRREEEEYRLAYRLLCPSDFVVKTFVDQGFSRDSLVRHIYGYDEKRFYPDNQPRDPKRGLTMISVGVCAVRKGLHFALEAWLKSPASRDGTFLIAGDFLPAYREKLAPLLNHPSIKVLGHRNDVPELMRKSDILVLPSIEEGFGLVVAEAIGSGCVPLISDACTDICKHMENGMVHPVADVGVLTKQITQLHEDRRLLEKLRAACLSNAPEVTWKAAGVKLLQTYREVIASR</sequence>
<proteinExistence type="predicted"/>
<accession>B9XD24</accession>
<dbReference type="AlphaFoldDB" id="B9XD24"/>
<dbReference type="Gene3D" id="3.40.50.2000">
    <property type="entry name" value="Glycogen Phosphorylase B"/>
    <property type="match status" value="2"/>
</dbReference>
<dbReference type="CDD" id="cd03801">
    <property type="entry name" value="GT4_PimA-like"/>
    <property type="match status" value="1"/>
</dbReference>
<keyword evidence="1" id="KW-0808">Transferase</keyword>
<dbReference type="Proteomes" id="UP000003688">
    <property type="component" value="Unassembled WGS sequence"/>
</dbReference>
<dbReference type="EMBL" id="ABOX02000005">
    <property type="protein sequence ID" value="EEF62370.1"/>
    <property type="molecule type" value="Genomic_DNA"/>
</dbReference>
<evidence type="ECO:0000313" key="1">
    <source>
        <dbReference type="EMBL" id="EEF62370.1"/>
    </source>
</evidence>
<comment type="caution">
    <text evidence="1">The sequence shown here is derived from an EMBL/GenBank/DDBJ whole genome shotgun (WGS) entry which is preliminary data.</text>
</comment>
<dbReference type="GO" id="GO:0016757">
    <property type="term" value="F:glycosyltransferase activity"/>
    <property type="evidence" value="ECO:0007669"/>
    <property type="project" value="TreeGrafter"/>
</dbReference>
<dbReference type="PANTHER" id="PTHR45947">
    <property type="entry name" value="SULFOQUINOVOSYL TRANSFERASE SQD2"/>
    <property type="match status" value="1"/>
</dbReference>
<reference evidence="1 2" key="1">
    <citation type="journal article" date="2011" name="J. Bacteriol.">
        <title>Genome sequence of 'Pedosphaera parvula' Ellin514, an aerobic Verrucomicrobial isolate from pasture soil.</title>
        <authorList>
            <person name="Kant R."/>
            <person name="van Passel M.W."/>
            <person name="Sangwan P."/>
            <person name="Palva A."/>
            <person name="Lucas S."/>
            <person name="Copeland A."/>
            <person name="Lapidus A."/>
            <person name="Glavina Del Rio T."/>
            <person name="Dalin E."/>
            <person name="Tice H."/>
            <person name="Bruce D."/>
            <person name="Goodwin L."/>
            <person name="Pitluck S."/>
            <person name="Chertkov O."/>
            <person name="Larimer F.W."/>
            <person name="Land M.L."/>
            <person name="Hauser L."/>
            <person name="Brettin T.S."/>
            <person name="Detter J.C."/>
            <person name="Han S."/>
            <person name="de Vos W.M."/>
            <person name="Janssen P.H."/>
            <person name="Smidt H."/>
        </authorList>
    </citation>
    <scope>NUCLEOTIDE SEQUENCE [LARGE SCALE GENOMIC DNA]</scope>
    <source>
        <strain evidence="1 2">Ellin514</strain>
    </source>
</reference>
<protein>
    <submittedName>
        <fullName evidence="1">Glycosyl transferase group 1</fullName>
    </submittedName>
</protein>
<dbReference type="RefSeq" id="WP_007413722.1">
    <property type="nucleotide sequence ID" value="NZ_ABOX02000005.1"/>
</dbReference>
<dbReference type="InterPro" id="IPR050194">
    <property type="entry name" value="Glycosyltransferase_grp1"/>
</dbReference>
<evidence type="ECO:0000313" key="2">
    <source>
        <dbReference type="Proteomes" id="UP000003688"/>
    </source>
</evidence>
<dbReference type="STRING" id="320771.Cflav_PD5005"/>
<name>B9XD24_PEDPL</name>